<dbReference type="EMBL" id="UZAU01000813">
    <property type="status" value="NOT_ANNOTATED_CDS"/>
    <property type="molecule type" value="Genomic_DNA"/>
</dbReference>
<sequence length="145" mass="15779">MEYPLLIDNGTCDLPADPLLPSSPRGRSKEVVIDTETDFRNTMMMGDNDPRDCDMSRSLVERYTTAANDGQPSPLGLFLLFQLLKFRKGVKASLPPNTTTPTSSSQGGHLVENSVMVNEVVEKVPPRAKVTLLVVPPNQPCGTPP</sequence>
<accession>A0A803QQK5</accession>
<dbReference type="AlphaFoldDB" id="A0A803QQK5"/>
<name>A0A803QQK5_CANSA</name>
<dbReference type="EnsemblPlants" id="evm.model.10.842">
    <property type="protein sequence ID" value="cds.evm.model.10.842"/>
    <property type="gene ID" value="evm.TU.10.842"/>
</dbReference>
<protein>
    <submittedName>
        <fullName evidence="1">Uncharacterized protein</fullName>
    </submittedName>
</protein>
<evidence type="ECO:0000313" key="1">
    <source>
        <dbReference type="EnsemblPlants" id="cds.evm.model.10.842"/>
    </source>
</evidence>
<evidence type="ECO:0000313" key="2">
    <source>
        <dbReference type="Proteomes" id="UP000596661"/>
    </source>
</evidence>
<keyword evidence="2" id="KW-1185">Reference proteome</keyword>
<proteinExistence type="predicted"/>
<dbReference type="Gramene" id="evm.model.10.842">
    <property type="protein sequence ID" value="cds.evm.model.10.842"/>
    <property type="gene ID" value="evm.TU.10.842"/>
</dbReference>
<organism evidence="1 2">
    <name type="scientific">Cannabis sativa</name>
    <name type="common">Hemp</name>
    <name type="synonym">Marijuana</name>
    <dbReference type="NCBI Taxonomy" id="3483"/>
    <lineage>
        <taxon>Eukaryota</taxon>
        <taxon>Viridiplantae</taxon>
        <taxon>Streptophyta</taxon>
        <taxon>Embryophyta</taxon>
        <taxon>Tracheophyta</taxon>
        <taxon>Spermatophyta</taxon>
        <taxon>Magnoliopsida</taxon>
        <taxon>eudicotyledons</taxon>
        <taxon>Gunneridae</taxon>
        <taxon>Pentapetalae</taxon>
        <taxon>rosids</taxon>
        <taxon>fabids</taxon>
        <taxon>Rosales</taxon>
        <taxon>Cannabaceae</taxon>
        <taxon>Cannabis</taxon>
    </lineage>
</organism>
<reference evidence="1" key="1">
    <citation type="submission" date="2021-03" db="UniProtKB">
        <authorList>
            <consortium name="EnsemblPlants"/>
        </authorList>
    </citation>
    <scope>IDENTIFICATION</scope>
</reference>
<dbReference type="Proteomes" id="UP000596661">
    <property type="component" value="Unassembled WGS sequence"/>
</dbReference>